<dbReference type="PRINTS" id="PR00598">
    <property type="entry name" value="HTHMARR"/>
</dbReference>
<dbReference type="Proteomes" id="UP000466966">
    <property type="component" value="Unassembled WGS sequence"/>
</dbReference>
<protein>
    <submittedName>
        <fullName evidence="5">MarR family transcriptional regulator</fullName>
    </submittedName>
</protein>
<accession>A0A844YU89</accession>
<feature type="domain" description="HTH marR-type" evidence="4">
    <location>
        <begin position="12"/>
        <end position="145"/>
    </location>
</feature>
<proteinExistence type="predicted"/>
<evidence type="ECO:0000256" key="3">
    <source>
        <dbReference type="ARBA" id="ARBA00023163"/>
    </source>
</evidence>
<sequence length="153" mass="17428">MALPPTWTLFGEHHLPHRLQLLARMIDRESARHLSESAGLTLAEWRVLVYVGTKARASAADICTAFDIDRAEVSRAVARLSSAGLLLREQDDDNRKRLLLELTEEGLALYRRTRDARVDYFRAILADLQPKERELLDDLLLRVASKVDLLRQG</sequence>
<dbReference type="PANTHER" id="PTHR42756">
    <property type="entry name" value="TRANSCRIPTIONAL REGULATOR, MARR"/>
    <property type="match status" value="1"/>
</dbReference>
<evidence type="ECO:0000259" key="4">
    <source>
        <dbReference type="PROSITE" id="PS50995"/>
    </source>
</evidence>
<gene>
    <name evidence="5" type="ORF">GRI99_00260</name>
</gene>
<evidence type="ECO:0000313" key="5">
    <source>
        <dbReference type="EMBL" id="MXO70064.1"/>
    </source>
</evidence>
<dbReference type="InterPro" id="IPR036388">
    <property type="entry name" value="WH-like_DNA-bd_sf"/>
</dbReference>
<dbReference type="InterPro" id="IPR036390">
    <property type="entry name" value="WH_DNA-bd_sf"/>
</dbReference>
<dbReference type="SUPFAM" id="SSF46785">
    <property type="entry name" value="Winged helix' DNA-binding domain"/>
    <property type="match status" value="1"/>
</dbReference>
<dbReference type="Pfam" id="PF12802">
    <property type="entry name" value="MarR_2"/>
    <property type="match status" value="1"/>
</dbReference>
<dbReference type="Gene3D" id="1.10.10.10">
    <property type="entry name" value="Winged helix-like DNA-binding domain superfamily/Winged helix DNA-binding domain"/>
    <property type="match status" value="1"/>
</dbReference>
<dbReference type="RefSeq" id="WP_160770024.1">
    <property type="nucleotide sequence ID" value="NZ_WTYV01000001.1"/>
</dbReference>
<organism evidence="5 6">
    <name type="scientific">Alteraurantiacibacter buctensis</name>
    <dbReference type="NCBI Taxonomy" id="1503981"/>
    <lineage>
        <taxon>Bacteria</taxon>
        <taxon>Pseudomonadati</taxon>
        <taxon>Pseudomonadota</taxon>
        <taxon>Alphaproteobacteria</taxon>
        <taxon>Sphingomonadales</taxon>
        <taxon>Erythrobacteraceae</taxon>
        <taxon>Alteraurantiacibacter</taxon>
    </lineage>
</organism>
<dbReference type="GO" id="GO:0003677">
    <property type="term" value="F:DNA binding"/>
    <property type="evidence" value="ECO:0007669"/>
    <property type="project" value="UniProtKB-KW"/>
</dbReference>
<keyword evidence="3" id="KW-0804">Transcription</keyword>
<dbReference type="OrthoDB" id="582199at2"/>
<comment type="caution">
    <text evidence="5">The sequence shown here is derived from an EMBL/GenBank/DDBJ whole genome shotgun (WGS) entry which is preliminary data.</text>
</comment>
<keyword evidence="1" id="KW-0805">Transcription regulation</keyword>
<evidence type="ECO:0000256" key="1">
    <source>
        <dbReference type="ARBA" id="ARBA00023015"/>
    </source>
</evidence>
<reference evidence="5 6" key="1">
    <citation type="submission" date="2019-12" db="EMBL/GenBank/DDBJ databases">
        <title>Genomic-based taxomic classification of the family Erythrobacteraceae.</title>
        <authorList>
            <person name="Xu L."/>
        </authorList>
    </citation>
    <scope>NUCLEOTIDE SEQUENCE [LARGE SCALE GENOMIC DNA]</scope>
    <source>
        <strain evidence="5 6">M0322</strain>
    </source>
</reference>
<keyword evidence="2" id="KW-0238">DNA-binding</keyword>
<dbReference type="PANTHER" id="PTHR42756:SF1">
    <property type="entry name" value="TRANSCRIPTIONAL REPRESSOR OF EMRAB OPERON"/>
    <property type="match status" value="1"/>
</dbReference>
<evidence type="ECO:0000256" key="2">
    <source>
        <dbReference type="ARBA" id="ARBA00023125"/>
    </source>
</evidence>
<dbReference type="PROSITE" id="PS50995">
    <property type="entry name" value="HTH_MARR_2"/>
    <property type="match status" value="1"/>
</dbReference>
<dbReference type="AlphaFoldDB" id="A0A844YU89"/>
<dbReference type="SMART" id="SM00347">
    <property type="entry name" value="HTH_MARR"/>
    <property type="match status" value="1"/>
</dbReference>
<dbReference type="GO" id="GO:0003700">
    <property type="term" value="F:DNA-binding transcription factor activity"/>
    <property type="evidence" value="ECO:0007669"/>
    <property type="project" value="InterPro"/>
</dbReference>
<evidence type="ECO:0000313" key="6">
    <source>
        <dbReference type="Proteomes" id="UP000466966"/>
    </source>
</evidence>
<dbReference type="EMBL" id="WTYV01000001">
    <property type="protein sequence ID" value="MXO70064.1"/>
    <property type="molecule type" value="Genomic_DNA"/>
</dbReference>
<name>A0A844YU89_9SPHN</name>
<keyword evidence="6" id="KW-1185">Reference proteome</keyword>
<dbReference type="InterPro" id="IPR000835">
    <property type="entry name" value="HTH_MarR-typ"/>
</dbReference>